<accession>A0A158K5I2</accession>
<dbReference type="RefSeq" id="WP_125477652.1">
    <property type="nucleotide sequence ID" value="NZ_FCOL02000037.1"/>
</dbReference>
<keyword evidence="1" id="KW-0812">Transmembrane</keyword>
<sequence length="349" mass="38093">MGLFVVFMLAGVVIGLLTWPTSEPTGSAWFWIRLLGLPALAWCLVYGFRLHHYDDETARQNAEKEVRRQDREKAIRFASEPLAVIEIAYSTAAGESKLSDLILSKEEILSARKPRGGKHAVRHTALDVDVSASTEDQYGRCFDNLLDRMDEALNSVPSDVPLTVALHLPADTEADKLVSAWEGCWKAKKFRHARVTLVPVEQGLMVLDEWLDVRGGPALEKFVLFVSAQLHRSPPENSAESAVATLLAWAPLAVRRNLTPLALLHRPTVSDVSDFHTGIPKALLCGNATNIEVNDLWQAGLFPEDKTAFLESAPKLALGLSHASDFSGIHDVDVAIGHPGVCAVPSISG</sequence>
<evidence type="ECO:0000313" key="2">
    <source>
        <dbReference type="EMBL" id="SAL76392.1"/>
    </source>
</evidence>
<dbReference type="EMBL" id="FCOL02000037">
    <property type="protein sequence ID" value="SAL76392.1"/>
    <property type="molecule type" value="Genomic_DNA"/>
</dbReference>
<protein>
    <submittedName>
        <fullName evidence="2">Uncharacterized protein</fullName>
    </submittedName>
</protein>
<keyword evidence="3" id="KW-1185">Reference proteome</keyword>
<name>A0A158K5I2_9BURK</name>
<evidence type="ECO:0000313" key="3">
    <source>
        <dbReference type="Proteomes" id="UP000054925"/>
    </source>
</evidence>
<dbReference type="Proteomes" id="UP000054925">
    <property type="component" value="Unassembled WGS sequence"/>
</dbReference>
<feature type="transmembrane region" description="Helical" evidence="1">
    <location>
        <begin position="28"/>
        <end position="48"/>
    </location>
</feature>
<comment type="caution">
    <text evidence="2">The sequence shown here is derived from an EMBL/GenBank/DDBJ whole genome shotgun (WGS) entry which is preliminary data.</text>
</comment>
<organism evidence="2 3">
    <name type="scientific">Caballeronia terrestris</name>
    <dbReference type="NCBI Taxonomy" id="1226301"/>
    <lineage>
        <taxon>Bacteria</taxon>
        <taxon>Pseudomonadati</taxon>
        <taxon>Pseudomonadota</taxon>
        <taxon>Betaproteobacteria</taxon>
        <taxon>Burkholderiales</taxon>
        <taxon>Burkholderiaceae</taxon>
        <taxon>Caballeronia</taxon>
    </lineage>
</organism>
<gene>
    <name evidence="2" type="ORF">AWB67_04918</name>
</gene>
<dbReference type="AlphaFoldDB" id="A0A158K5I2"/>
<keyword evidence="1" id="KW-0472">Membrane</keyword>
<dbReference type="OrthoDB" id="8577941at2"/>
<keyword evidence="1" id="KW-1133">Transmembrane helix</keyword>
<evidence type="ECO:0000256" key="1">
    <source>
        <dbReference type="SAM" id="Phobius"/>
    </source>
</evidence>
<reference evidence="2" key="1">
    <citation type="submission" date="2016-01" db="EMBL/GenBank/DDBJ databases">
        <authorList>
            <person name="Peeters C."/>
        </authorList>
    </citation>
    <scope>NUCLEOTIDE SEQUENCE [LARGE SCALE GENOMIC DNA]</scope>
    <source>
        <strain evidence="2">LMG 22937</strain>
    </source>
</reference>
<proteinExistence type="predicted"/>